<feature type="transmembrane region" description="Helical" evidence="1">
    <location>
        <begin position="6"/>
        <end position="25"/>
    </location>
</feature>
<keyword evidence="1" id="KW-0472">Membrane</keyword>
<reference evidence="2 3" key="1">
    <citation type="submission" date="2024-03" db="EMBL/GenBank/DDBJ databases">
        <title>A Dehalogenimonas Isolated from Estuarine Sediments Dihaloeliminates Chlorinated Alkanes.</title>
        <authorList>
            <person name="Yang Y."/>
            <person name="Wang H."/>
        </authorList>
    </citation>
    <scope>NUCLEOTIDE SEQUENCE [LARGE SCALE GENOMIC DNA]</scope>
    <source>
        <strain evidence="2 3">W</strain>
    </source>
</reference>
<dbReference type="RefSeq" id="WP_338736820.1">
    <property type="nucleotide sequence ID" value="NZ_CP146612.1"/>
</dbReference>
<evidence type="ECO:0000313" key="2">
    <source>
        <dbReference type="EMBL" id="WWX24704.1"/>
    </source>
</evidence>
<accession>A0ABZ2J635</accession>
<feature type="transmembrane region" description="Helical" evidence="1">
    <location>
        <begin position="61"/>
        <end position="86"/>
    </location>
</feature>
<evidence type="ECO:0000256" key="1">
    <source>
        <dbReference type="SAM" id="Phobius"/>
    </source>
</evidence>
<proteinExistence type="predicted"/>
<dbReference type="Proteomes" id="UP001375370">
    <property type="component" value="Chromosome"/>
</dbReference>
<keyword evidence="1" id="KW-0812">Transmembrane</keyword>
<keyword evidence="3" id="KW-1185">Reference proteome</keyword>
<sequence>MELTPLWIVITAVIVLGLVQLFGWIKKNDAKPAWWVWGLGAIGLLLVLMAIQHYVGTMAEMYPTAAVMGAALFIVPGVILLGLFGWRLSASKS</sequence>
<name>A0ABZ2J635_9CHLR</name>
<protein>
    <submittedName>
        <fullName evidence="2">Dehalogenase</fullName>
    </submittedName>
</protein>
<gene>
    <name evidence="2" type="ORF">V8247_05400</name>
</gene>
<organism evidence="2 3">
    <name type="scientific">Candidatus Dehalogenimonas loeffleri</name>
    <dbReference type="NCBI Taxonomy" id="3127115"/>
    <lineage>
        <taxon>Bacteria</taxon>
        <taxon>Bacillati</taxon>
        <taxon>Chloroflexota</taxon>
        <taxon>Dehalococcoidia</taxon>
        <taxon>Dehalococcoidales</taxon>
        <taxon>Dehalococcoidaceae</taxon>
        <taxon>Dehalogenimonas</taxon>
    </lineage>
</organism>
<feature type="transmembrane region" description="Helical" evidence="1">
    <location>
        <begin position="34"/>
        <end position="55"/>
    </location>
</feature>
<keyword evidence="1" id="KW-1133">Transmembrane helix</keyword>
<evidence type="ECO:0000313" key="3">
    <source>
        <dbReference type="Proteomes" id="UP001375370"/>
    </source>
</evidence>
<dbReference type="EMBL" id="CP146612">
    <property type="protein sequence ID" value="WWX24704.1"/>
    <property type="molecule type" value="Genomic_DNA"/>
</dbReference>